<feature type="transmembrane region" description="Helical" evidence="7">
    <location>
        <begin position="153"/>
        <end position="173"/>
    </location>
</feature>
<comment type="similarity">
    <text evidence="2">Belongs to the acetate uptake transporter (AceTr) (TC 2.A.96) family.</text>
</comment>
<keyword evidence="5 7" id="KW-0472">Membrane</keyword>
<evidence type="ECO:0000256" key="3">
    <source>
        <dbReference type="ARBA" id="ARBA00022692"/>
    </source>
</evidence>
<evidence type="ECO:0000256" key="7">
    <source>
        <dbReference type="SAM" id="Phobius"/>
    </source>
</evidence>
<dbReference type="Proteomes" id="UP000192596">
    <property type="component" value="Unassembled WGS sequence"/>
</dbReference>
<sequence length="268" mass="29201">MSRNHDEIETPPHKHHGVDELEDINILKPTPSHFEKLYLQPEQAVAGNLRLTFGNPTPIALGGFLLANTPATIMLMGWRGAGGGTGNASAGIGSYYYFAAILLYFGGAAEWVLGNTFPSVVFFTFGGFWGTFGATLTPFYNAINGYGDEVADFYNSFAFFLVFMAVLCLFYTIAALRTNICLVIILACFTVTFPCLSASYFYGAVGMATLSKSCRVVGAAFAFAASMVAWYLWFSMILEAVDFPISLPVGDLSKYIKGKSEKTKRDMV</sequence>
<comment type="subcellular location">
    <subcellularLocation>
        <location evidence="1">Membrane</location>
        <topology evidence="1">Multi-pass membrane protein</topology>
    </subcellularLocation>
</comment>
<dbReference type="GO" id="GO:0015123">
    <property type="term" value="F:acetate transmembrane transporter activity"/>
    <property type="evidence" value="ECO:0007669"/>
    <property type="project" value="TreeGrafter"/>
</dbReference>
<feature type="transmembrane region" description="Helical" evidence="7">
    <location>
        <begin position="215"/>
        <end position="234"/>
    </location>
</feature>
<feature type="transmembrane region" description="Helical" evidence="7">
    <location>
        <begin position="94"/>
        <end position="113"/>
    </location>
</feature>
<comment type="caution">
    <text evidence="8">The sequence shown here is derived from an EMBL/GenBank/DDBJ whole genome shotgun (WGS) entry which is preliminary data.</text>
</comment>
<evidence type="ECO:0000256" key="1">
    <source>
        <dbReference type="ARBA" id="ARBA00004141"/>
    </source>
</evidence>
<evidence type="ECO:0008006" key="10">
    <source>
        <dbReference type="Google" id="ProtNLM"/>
    </source>
</evidence>
<dbReference type="EMBL" id="NAJO01000002">
    <property type="protein sequence ID" value="OQO14121.1"/>
    <property type="molecule type" value="Genomic_DNA"/>
</dbReference>
<dbReference type="Pfam" id="PF01184">
    <property type="entry name" value="Gpr1_Fun34_YaaH"/>
    <property type="match status" value="1"/>
</dbReference>
<dbReference type="OrthoDB" id="3648309at2759"/>
<dbReference type="GO" id="GO:0005886">
    <property type="term" value="C:plasma membrane"/>
    <property type="evidence" value="ECO:0007669"/>
    <property type="project" value="TreeGrafter"/>
</dbReference>
<evidence type="ECO:0000256" key="6">
    <source>
        <dbReference type="SAM" id="MobiDB-lite"/>
    </source>
</evidence>
<proteinExistence type="inferred from homology"/>
<evidence type="ECO:0000313" key="8">
    <source>
        <dbReference type="EMBL" id="OQO14121.1"/>
    </source>
</evidence>
<dbReference type="AlphaFoldDB" id="A0A1V8TS34"/>
<feature type="compositionally biased region" description="Basic and acidic residues" evidence="6">
    <location>
        <begin position="1"/>
        <end position="12"/>
    </location>
</feature>
<name>A0A1V8TS34_9PEZI</name>
<feature type="transmembrane region" description="Helical" evidence="7">
    <location>
        <begin position="120"/>
        <end position="141"/>
    </location>
</feature>
<dbReference type="PANTHER" id="PTHR31123">
    <property type="entry name" value="ACCUMULATION OF DYADS PROTEIN 2-RELATED"/>
    <property type="match status" value="1"/>
</dbReference>
<keyword evidence="4 7" id="KW-1133">Transmembrane helix</keyword>
<feature type="transmembrane region" description="Helical" evidence="7">
    <location>
        <begin position="180"/>
        <end position="203"/>
    </location>
</feature>
<feature type="transmembrane region" description="Helical" evidence="7">
    <location>
        <begin position="59"/>
        <end position="78"/>
    </location>
</feature>
<evidence type="ECO:0000256" key="5">
    <source>
        <dbReference type="ARBA" id="ARBA00023136"/>
    </source>
</evidence>
<protein>
    <recommendedName>
        <fullName evidence="10">Protein alcS</fullName>
    </recommendedName>
</protein>
<evidence type="ECO:0000313" key="9">
    <source>
        <dbReference type="Proteomes" id="UP000192596"/>
    </source>
</evidence>
<keyword evidence="9" id="KW-1185">Reference proteome</keyword>
<feature type="region of interest" description="Disordered" evidence="6">
    <location>
        <begin position="1"/>
        <end position="22"/>
    </location>
</feature>
<dbReference type="PANTHER" id="PTHR31123:SF4">
    <property type="entry name" value="PROTEIN ALCS"/>
    <property type="match status" value="1"/>
</dbReference>
<reference evidence="9" key="1">
    <citation type="submission" date="2017-03" db="EMBL/GenBank/DDBJ databases">
        <title>Genomes of endolithic fungi from Antarctica.</title>
        <authorList>
            <person name="Coleine C."/>
            <person name="Masonjones S."/>
            <person name="Stajich J.E."/>
        </authorList>
    </citation>
    <scope>NUCLEOTIDE SEQUENCE [LARGE SCALE GENOMIC DNA]</scope>
    <source>
        <strain evidence="9">CCFEE 5527</strain>
    </source>
</reference>
<keyword evidence="3 7" id="KW-0812">Transmembrane</keyword>
<gene>
    <name evidence="8" type="ORF">B0A48_00997</name>
</gene>
<dbReference type="InterPro" id="IPR000791">
    <property type="entry name" value="Gpr1/Fun34/SatP-like"/>
</dbReference>
<accession>A0A1V8TS34</accession>
<dbReference type="InParanoid" id="A0A1V8TS34"/>
<evidence type="ECO:0000256" key="4">
    <source>
        <dbReference type="ARBA" id="ARBA00022989"/>
    </source>
</evidence>
<dbReference type="InterPro" id="IPR051633">
    <property type="entry name" value="AceTr"/>
</dbReference>
<evidence type="ECO:0000256" key="2">
    <source>
        <dbReference type="ARBA" id="ARBA00005587"/>
    </source>
</evidence>
<organism evidence="8 9">
    <name type="scientific">Cryoendolithus antarcticus</name>
    <dbReference type="NCBI Taxonomy" id="1507870"/>
    <lineage>
        <taxon>Eukaryota</taxon>
        <taxon>Fungi</taxon>
        <taxon>Dikarya</taxon>
        <taxon>Ascomycota</taxon>
        <taxon>Pezizomycotina</taxon>
        <taxon>Dothideomycetes</taxon>
        <taxon>Dothideomycetidae</taxon>
        <taxon>Cladosporiales</taxon>
        <taxon>Cladosporiaceae</taxon>
        <taxon>Cryoendolithus</taxon>
    </lineage>
</organism>